<dbReference type="FunFam" id="2.10.50.30:FF:000001">
    <property type="entry name" value="metabotropic glutamate receptor 1"/>
    <property type="match status" value="1"/>
</dbReference>
<keyword evidence="9" id="KW-0325">Glycoprotein</keyword>
<feature type="compositionally biased region" description="Polar residues" evidence="12">
    <location>
        <begin position="881"/>
        <end position="890"/>
    </location>
</feature>
<feature type="compositionally biased region" description="Polar residues" evidence="12">
    <location>
        <begin position="1072"/>
        <end position="1083"/>
    </location>
</feature>
<evidence type="ECO:0000256" key="3">
    <source>
        <dbReference type="ARBA" id="ARBA00022475"/>
    </source>
</evidence>
<dbReference type="PROSITE" id="PS00981">
    <property type="entry name" value="G_PROTEIN_RECEP_F3_3"/>
    <property type="match status" value="1"/>
</dbReference>
<evidence type="ECO:0000256" key="12">
    <source>
        <dbReference type="SAM" id="MobiDB-lite"/>
    </source>
</evidence>
<keyword evidence="3" id="KW-1003">Cell membrane</keyword>
<dbReference type="RefSeq" id="XP_003737344.1">
    <property type="nucleotide sequence ID" value="XM_003737296.1"/>
</dbReference>
<dbReference type="FunFam" id="3.40.50.2300:FF:000145">
    <property type="entry name" value="Glutamate receptor, metabotropic"/>
    <property type="match status" value="1"/>
</dbReference>
<keyword evidence="5 13" id="KW-1133">Transmembrane helix</keyword>
<evidence type="ECO:0000256" key="6">
    <source>
        <dbReference type="ARBA" id="ARBA00023040"/>
    </source>
</evidence>
<dbReference type="InterPro" id="IPR011500">
    <property type="entry name" value="GPCR_3_9-Cys_dom"/>
</dbReference>
<evidence type="ECO:0000313" key="17">
    <source>
        <dbReference type="RefSeq" id="XP_003737344.1"/>
    </source>
</evidence>
<keyword evidence="4 13" id="KW-0812">Transmembrane</keyword>
<feature type="compositionally biased region" description="Basic residues" evidence="12">
    <location>
        <begin position="898"/>
        <end position="911"/>
    </location>
</feature>
<feature type="chain" id="PRO_5042602647" evidence="14">
    <location>
        <begin position="22"/>
        <end position="1270"/>
    </location>
</feature>
<feature type="region of interest" description="Disordered" evidence="12">
    <location>
        <begin position="1151"/>
        <end position="1172"/>
    </location>
</feature>
<feature type="compositionally biased region" description="Low complexity" evidence="12">
    <location>
        <begin position="1234"/>
        <end position="1245"/>
    </location>
</feature>
<evidence type="ECO:0000256" key="5">
    <source>
        <dbReference type="ARBA" id="ARBA00022989"/>
    </source>
</evidence>
<dbReference type="PROSITE" id="PS50259">
    <property type="entry name" value="G_PROTEIN_RECEP_F3_4"/>
    <property type="match status" value="1"/>
</dbReference>
<evidence type="ECO:0000259" key="15">
    <source>
        <dbReference type="PROSITE" id="PS50259"/>
    </source>
</evidence>
<evidence type="ECO:0000256" key="1">
    <source>
        <dbReference type="ARBA" id="ARBA00004651"/>
    </source>
</evidence>
<dbReference type="InterPro" id="IPR038550">
    <property type="entry name" value="GPCR_3_9-Cys_sf"/>
</dbReference>
<dbReference type="Proteomes" id="UP000694867">
    <property type="component" value="Unplaced"/>
</dbReference>
<accession>A0AAJ6VUT1</accession>
<dbReference type="Pfam" id="PF00003">
    <property type="entry name" value="7tm_3"/>
    <property type="match status" value="1"/>
</dbReference>
<reference evidence="17" key="1">
    <citation type="submission" date="2025-08" db="UniProtKB">
        <authorList>
            <consortium name="RefSeq"/>
        </authorList>
    </citation>
    <scope>IDENTIFICATION</scope>
</reference>
<dbReference type="CDD" id="cd15285">
    <property type="entry name" value="7tmC_mGluR_group1"/>
    <property type="match status" value="1"/>
</dbReference>
<dbReference type="AlphaFoldDB" id="A0AAJ6VUT1"/>
<dbReference type="GeneID" id="100907912"/>
<evidence type="ECO:0000256" key="7">
    <source>
        <dbReference type="ARBA" id="ARBA00023136"/>
    </source>
</evidence>
<keyword evidence="10" id="KW-0807">Transducer</keyword>
<dbReference type="GO" id="GO:0005886">
    <property type="term" value="C:plasma membrane"/>
    <property type="evidence" value="ECO:0007669"/>
    <property type="project" value="UniProtKB-SubCell"/>
</dbReference>
<evidence type="ECO:0000313" key="16">
    <source>
        <dbReference type="Proteomes" id="UP000694867"/>
    </source>
</evidence>
<evidence type="ECO:0000256" key="4">
    <source>
        <dbReference type="ARBA" id="ARBA00022692"/>
    </source>
</evidence>
<keyword evidence="8" id="KW-0675">Receptor</keyword>
<dbReference type="PRINTS" id="PR00248">
    <property type="entry name" value="GPCRMGR"/>
</dbReference>
<dbReference type="InterPro" id="IPR000337">
    <property type="entry name" value="GPCR_3"/>
</dbReference>
<feature type="domain" description="G-protein coupled receptors family 3 profile" evidence="15">
    <location>
        <begin position="598"/>
        <end position="860"/>
    </location>
</feature>
<dbReference type="Gene3D" id="2.10.50.30">
    <property type="entry name" value="GPCR, family 3, nine cysteines domain"/>
    <property type="match status" value="1"/>
</dbReference>
<dbReference type="InterPro" id="IPR028082">
    <property type="entry name" value="Peripla_BP_I"/>
</dbReference>
<feature type="compositionally biased region" description="Basic and acidic residues" evidence="12">
    <location>
        <begin position="1041"/>
        <end position="1050"/>
    </location>
</feature>
<dbReference type="Gene3D" id="3.40.50.2300">
    <property type="match status" value="2"/>
</dbReference>
<dbReference type="InterPro" id="IPR017979">
    <property type="entry name" value="GPCR_3_CS"/>
</dbReference>
<feature type="transmembrane region" description="Helical" evidence="13">
    <location>
        <begin position="636"/>
        <end position="656"/>
    </location>
</feature>
<feature type="region of interest" description="Disordered" evidence="12">
    <location>
        <begin position="1195"/>
        <end position="1270"/>
    </location>
</feature>
<feature type="compositionally biased region" description="Basic and acidic residues" evidence="12">
    <location>
        <begin position="1162"/>
        <end position="1172"/>
    </location>
</feature>
<feature type="compositionally biased region" description="Basic and acidic residues" evidence="12">
    <location>
        <begin position="1195"/>
        <end position="1208"/>
    </location>
</feature>
<organism evidence="16 17">
    <name type="scientific">Galendromus occidentalis</name>
    <name type="common">western predatory mite</name>
    <dbReference type="NCBI Taxonomy" id="34638"/>
    <lineage>
        <taxon>Eukaryota</taxon>
        <taxon>Metazoa</taxon>
        <taxon>Ecdysozoa</taxon>
        <taxon>Arthropoda</taxon>
        <taxon>Chelicerata</taxon>
        <taxon>Arachnida</taxon>
        <taxon>Acari</taxon>
        <taxon>Parasitiformes</taxon>
        <taxon>Mesostigmata</taxon>
        <taxon>Gamasina</taxon>
        <taxon>Phytoseioidea</taxon>
        <taxon>Phytoseiidae</taxon>
        <taxon>Typhlodrominae</taxon>
        <taxon>Galendromus</taxon>
    </lineage>
</organism>
<feature type="transmembrane region" description="Helical" evidence="13">
    <location>
        <begin position="713"/>
        <end position="734"/>
    </location>
</feature>
<evidence type="ECO:0000256" key="11">
    <source>
        <dbReference type="ARBA" id="ARBA00054813"/>
    </source>
</evidence>
<dbReference type="InterPro" id="IPR001828">
    <property type="entry name" value="ANF_lig-bd_rcpt"/>
</dbReference>
<dbReference type="PANTHER" id="PTHR24060">
    <property type="entry name" value="METABOTROPIC GLUTAMATE RECEPTOR"/>
    <property type="match status" value="1"/>
</dbReference>
<feature type="transmembrane region" description="Helical" evidence="13">
    <location>
        <begin position="599"/>
        <end position="621"/>
    </location>
</feature>
<name>A0AAJ6VUT1_9ACAR</name>
<dbReference type="InterPro" id="IPR017978">
    <property type="entry name" value="GPCR_3_C"/>
</dbReference>
<dbReference type="InterPro" id="IPR050726">
    <property type="entry name" value="mGluR"/>
</dbReference>
<evidence type="ECO:0000256" key="2">
    <source>
        <dbReference type="ARBA" id="ARBA00007242"/>
    </source>
</evidence>
<dbReference type="PROSITE" id="PS00980">
    <property type="entry name" value="G_PROTEIN_RECEP_F3_2"/>
    <property type="match status" value="1"/>
</dbReference>
<evidence type="ECO:0000256" key="10">
    <source>
        <dbReference type="ARBA" id="ARBA00023224"/>
    </source>
</evidence>
<gene>
    <name evidence="17" type="primary">LOC100907912</name>
</gene>
<keyword evidence="16" id="KW-1185">Reference proteome</keyword>
<feature type="transmembrane region" description="Helical" evidence="13">
    <location>
        <begin position="754"/>
        <end position="778"/>
    </location>
</feature>
<feature type="compositionally biased region" description="Polar residues" evidence="12">
    <location>
        <begin position="984"/>
        <end position="1018"/>
    </location>
</feature>
<evidence type="ECO:0000256" key="14">
    <source>
        <dbReference type="SAM" id="SignalP"/>
    </source>
</evidence>
<feature type="signal peptide" evidence="14">
    <location>
        <begin position="1"/>
        <end position="21"/>
    </location>
</feature>
<dbReference type="Pfam" id="PF07562">
    <property type="entry name" value="NCD3G"/>
    <property type="match status" value="1"/>
</dbReference>
<keyword evidence="6" id="KW-0297">G-protein coupled receptor</keyword>
<feature type="transmembrane region" description="Helical" evidence="13">
    <location>
        <begin position="668"/>
        <end position="692"/>
    </location>
</feature>
<evidence type="ECO:0000256" key="13">
    <source>
        <dbReference type="SAM" id="Phobius"/>
    </source>
</evidence>
<dbReference type="SUPFAM" id="SSF53822">
    <property type="entry name" value="Periplasmic binding protein-like I"/>
    <property type="match status" value="1"/>
</dbReference>
<evidence type="ECO:0000256" key="8">
    <source>
        <dbReference type="ARBA" id="ARBA00023170"/>
    </source>
</evidence>
<comment type="similarity">
    <text evidence="2">Belongs to the G-protein coupled receptor 3 family.</text>
</comment>
<proteinExistence type="inferred from homology"/>
<comment type="subcellular location">
    <subcellularLocation>
        <location evidence="1">Cell membrane</location>
        <topology evidence="1">Multi-pass membrane protein</topology>
    </subcellularLocation>
</comment>
<keyword evidence="7 13" id="KW-0472">Membrane</keyword>
<evidence type="ECO:0000256" key="9">
    <source>
        <dbReference type="ARBA" id="ARBA00023180"/>
    </source>
</evidence>
<dbReference type="KEGG" id="goe:100907912"/>
<comment type="function">
    <text evidence="11">G-protein coupled receptor for glutamate. Ligand binding causes a conformation change that triggers signaling via guanine nucleotide-binding proteins (G proteins) and modulates the activity of down-stream effectors.</text>
</comment>
<dbReference type="GO" id="GO:0004930">
    <property type="term" value="F:G protein-coupled receptor activity"/>
    <property type="evidence" value="ECO:0007669"/>
    <property type="project" value="UniProtKB-KW"/>
</dbReference>
<feature type="region of interest" description="Disordered" evidence="12">
    <location>
        <begin position="881"/>
        <end position="917"/>
    </location>
</feature>
<dbReference type="Pfam" id="PF01094">
    <property type="entry name" value="ANF_receptor"/>
    <property type="match status" value="1"/>
</dbReference>
<protein>
    <submittedName>
        <fullName evidence="17">Metabotropic glutamate receptor 5-like</fullName>
    </submittedName>
</protein>
<feature type="region of interest" description="Disordered" evidence="12">
    <location>
        <begin position="970"/>
        <end position="1116"/>
    </location>
</feature>
<sequence>MHVSTWAVWLTIFSETTLSLAYHDETVSISYFYKSVDPEDFLLGLIVPVHAEPNLTDPLRCGQILEQEGIQRVEMALKTIYEINARQDILPNTTLGIHIRDSCNYPPIALEQTINYIRASVWHDSDYQETPYPWSQSHSIETYSLKKCTVPEKRRNLISVLGPATCTGTTQVQNLLQLFGIPQIGYSATAKIATEYSKYFLSIIPNDDYQSQAMLDILIRFNWTYVYTIYSDDDDYGPGGIERFKAKAYSNGICVAQKYVLSPRSRQSDYETTVRRMMNALRPTGARVIVAYLEKTILIRFLMTLKYLNASQKFLILASDSWGTDPAIVQSLEDVAEGCMTLSFPQPLDSHFKEYFKKLRPESNTYNPWFREFWEDKFRCTLAGRKDSPKVLKYHRWCTGNETLSDDSYREDPKLDYLRRSIYLVAEGLHRMIEDHCSENKTEECVSKMHLNASAFVSYLNQTTFSWPPFAANSSEVIRVNPVGVYNIYNFRKVKERSYDYVQIGTWKNGLQLWEDPVFKGGSRNLPESICSKPCEKGQIKSVWWPGNCCWKCLSCKQTQFIRDEFTCEECPKGFAPNVNLTGCYAIPEEYIHWKDSPALLVIAVASVGIATTLVVTSIFIQHNSTPVVKSSTRELSYIILVGMAMSHGTSLAFLFKPSDYSCFAVRVLPPFSLTMIYAPLLVKTVRIARILGNIRSMAISPPRRFLSSTSQVVITCILIFIQVIILTCTHLILPSGWEHDYPHWNRVVLQCRMPHFSIMLPLAFNFLLIILCTAYAVKTRNVPENFNEAKLIGFTMYATVVIWISFLAIYFGSPYKSVAFALSLSSTAHVALTLMFLHKVYIIVFHPEKNQPSVFRQLTDNMRMHIGAQDSSSFKSSIYNTGDSPSPISRGTIKLRPDKKRYSHSSSAKKKIGEHMRKASAVKLAQNLDRRLSRTPNSDPTFSLNRFIDDQVKTANCVGVSPLSSHAIVSTQSSGEPDGIYDNSMSRFNQFDSDNNSVTNSENLDTQKSAKSDNTYESVIPVQRKTSRPYPTCYLPQTPETDHPRDFTRSYRLSVDQGQPTSSRFKAVSENGETSEPEQTVSEGHEKKPRFKKKEDPSLPLTSSKQARTHAHDEMDKRRFHHEPFRYDWFYNQPYPSKLSYRSVVNKDKENPVRISPGQKRSLDHTRDQERSRNRFFAHRLSLDQGIGLHREMSSRDGIVDASKKNENGAPKRRVSCERCTPPENSPGEEQKQLQQQQQQQQQQPNAFGLGDMMLIDDSSEDETPLKTE</sequence>
<feature type="transmembrane region" description="Helical" evidence="13">
    <location>
        <begin position="790"/>
        <end position="812"/>
    </location>
</feature>
<keyword evidence="14" id="KW-0732">Signal</keyword>